<dbReference type="Proteomes" id="UP000223913">
    <property type="component" value="Unassembled WGS sequence"/>
</dbReference>
<feature type="chain" id="PRO_5013333887" evidence="1">
    <location>
        <begin position="17"/>
        <end position="463"/>
    </location>
</feature>
<evidence type="ECO:0000313" key="4">
    <source>
        <dbReference type="Proteomes" id="UP000223913"/>
    </source>
</evidence>
<sequence>MRLSFLLFACCLLVWACKTSPDAKQEEGATGTAETAWYETASDEELLDSVQAQSFRYFWEYAEPNSGMARERFHPDGNYPQNDAHIVTTGGAGFGVMGILVGIKREFITREQGIDRLTKIVNFLETADRFHGVWPHWLNGETGEVKPFSKKDNGGDLVESSFLMQGLLCVRQFCDRGNAKEAALAEKIDVLWEDMEWDWYTNGTNNLYWHWSPEYNFEMNFALQGYNETLITHVMAASSPTHPTDPAVYHECWARNGDIKADDAYLGYKRVLDHYPSGDSPVGPLFWAHYSHLGLDPRNLEDQYGNYWELNQNHALIHYKHCVDNPNNFKGYGPDCWGLTSSYSPKNGEIGYASHRPDEDNGVISPTAALSSMPYTPEQTLAAIRGFYRDYGDILLGPAGFYDAFRPDDGWVAPRYLAIDQGPIIGMIENHRSGMLWDLFMSCPEVQAGLDRLGFTTGPVSSN</sequence>
<evidence type="ECO:0000259" key="2">
    <source>
        <dbReference type="Pfam" id="PF10091"/>
    </source>
</evidence>
<dbReference type="Pfam" id="PF10091">
    <property type="entry name" value="Glycoamylase"/>
    <property type="match status" value="1"/>
</dbReference>
<organism evidence="3 4">
    <name type="scientific">Flavilitoribacter nigricans (strain ATCC 23147 / DSM 23189 / NBRC 102662 / NCIMB 1420 / SS-2)</name>
    <name type="common">Lewinella nigricans</name>
    <dbReference type="NCBI Taxonomy" id="1122177"/>
    <lineage>
        <taxon>Bacteria</taxon>
        <taxon>Pseudomonadati</taxon>
        <taxon>Bacteroidota</taxon>
        <taxon>Saprospiria</taxon>
        <taxon>Saprospirales</taxon>
        <taxon>Lewinellaceae</taxon>
        <taxon>Flavilitoribacter</taxon>
    </lineage>
</organism>
<dbReference type="OrthoDB" id="5937621at2"/>
<reference evidence="3 4" key="1">
    <citation type="submission" date="2017-10" db="EMBL/GenBank/DDBJ databases">
        <title>The draft genome sequence of Lewinella nigricans NBRC 102662.</title>
        <authorList>
            <person name="Wang K."/>
        </authorList>
    </citation>
    <scope>NUCLEOTIDE SEQUENCE [LARGE SCALE GENOMIC DNA]</scope>
    <source>
        <strain evidence="3 4">NBRC 102662</strain>
    </source>
</reference>
<evidence type="ECO:0000313" key="3">
    <source>
        <dbReference type="EMBL" id="PHN06625.1"/>
    </source>
</evidence>
<dbReference type="RefSeq" id="WP_099149881.1">
    <property type="nucleotide sequence ID" value="NZ_PDUD01000017.1"/>
</dbReference>
<dbReference type="EMBL" id="PDUD01000017">
    <property type="protein sequence ID" value="PHN06625.1"/>
    <property type="molecule type" value="Genomic_DNA"/>
</dbReference>
<dbReference type="AlphaFoldDB" id="A0A2D0NDR7"/>
<proteinExistence type="predicted"/>
<gene>
    <name evidence="3" type="ORF">CRP01_10010</name>
</gene>
<evidence type="ECO:0000256" key="1">
    <source>
        <dbReference type="SAM" id="SignalP"/>
    </source>
</evidence>
<dbReference type="PIRSF" id="PIRSF028431">
    <property type="entry name" value="UCP028431"/>
    <property type="match status" value="1"/>
</dbReference>
<dbReference type="InterPro" id="IPR019282">
    <property type="entry name" value="Glycoamylase-like_cons_dom"/>
</dbReference>
<dbReference type="InterPro" id="IPR016883">
    <property type="entry name" value="UCP028431"/>
</dbReference>
<name>A0A2D0NDR7_FLAN2</name>
<dbReference type="Gene3D" id="1.50.10.140">
    <property type="match status" value="1"/>
</dbReference>
<feature type="domain" description="Glycoamylase-like" evidence="2">
    <location>
        <begin position="220"/>
        <end position="444"/>
    </location>
</feature>
<keyword evidence="1" id="KW-0732">Signal</keyword>
<feature type="signal peptide" evidence="1">
    <location>
        <begin position="1"/>
        <end position="16"/>
    </location>
</feature>
<keyword evidence="4" id="KW-1185">Reference proteome</keyword>
<protein>
    <submittedName>
        <fullName evidence="3">Beta-glucosidase</fullName>
    </submittedName>
</protein>
<comment type="caution">
    <text evidence="3">The sequence shown here is derived from an EMBL/GenBank/DDBJ whole genome shotgun (WGS) entry which is preliminary data.</text>
</comment>
<accession>A0A2D0NDR7</accession>